<dbReference type="Pfam" id="PF25372">
    <property type="entry name" value="DUF7885"/>
    <property type="match status" value="2"/>
</dbReference>
<dbReference type="InterPro" id="IPR057207">
    <property type="entry name" value="FBXL15_LRR"/>
</dbReference>
<gene>
    <name evidence="4" type="ORF">RR46_11896</name>
</gene>
<dbReference type="Proteomes" id="UP000053268">
    <property type="component" value="Unassembled WGS sequence"/>
</dbReference>
<dbReference type="AlphaFoldDB" id="A0A194PNJ8"/>
<dbReference type="InterPro" id="IPR032675">
    <property type="entry name" value="LRR_dom_sf"/>
</dbReference>
<dbReference type="EMBL" id="KQ459597">
    <property type="protein sequence ID" value="KPI94892.1"/>
    <property type="molecule type" value="Genomic_DNA"/>
</dbReference>
<dbReference type="InterPro" id="IPR006553">
    <property type="entry name" value="Leu-rich_rpt_Cys-con_subtyp"/>
</dbReference>
<dbReference type="PANTHER" id="PTHR13318:SF247">
    <property type="entry name" value="GH16156P"/>
    <property type="match status" value="1"/>
</dbReference>
<name>A0A194PNJ8_PAPXU</name>
<dbReference type="Gene3D" id="3.80.10.10">
    <property type="entry name" value="Ribonuclease Inhibitor"/>
    <property type="match status" value="4"/>
</dbReference>
<accession>A0A194PNJ8</accession>
<keyword evidence="1" id="KW-0833">Ubl conjugation pathway</keyword>
<evidence type="ECO:0000259" key="2">
    <source>
        <dbReference type="Pfam" id="PF12937"/>
    </source>
</evidence>
<dbReference type="SUPFAM" id="SSF52047">
    <property type="entry name" value="RNI-like"/>
    <property type="match status" value="2"/>
</dbReference>
<dbReference type="PANTHER" id="PTHR13318">
    <property type="entry name" value="PARTNER OF PAIRED, ISOFORM B-RELATED"/>
    <property type="match status" value="1"/>
</dbReference>
<dbReference type="InterPro" id="IPR001810">
    <property type="entry name" value="F-box_dom"/>
</dbReference>
<reference evidence="4 5" key="1">
    <citation type="journal article" date="2015" name="Nat. Commun.">
        <title>Outbred genome sequencing and CRISPR/Cas9 gene editing in butterflies.</title>
        <authorList>
            <person name="Li X."/>
            <person name="Fan D."/>
            <person name="Zhang W."/>
            <person name="Liu G."/>
            <person name="Zhang L."/>
            <person name="Zhao L."/>
            <person name="Fang X."/>
            <person name="Chen L."/>
            <person name="Dong Y."/>
            <person name="Chen Y."/>
            <person name="Ding Y."/>
            <person name="Zhao R."/>
            <person name="Feng M."/>
            <person name="Zhu Y."/>
            <person name="Feng Y."/>
            <person name="Jiang X."/>
            <person name="Zhu D."/>
            <person name="Xiang H."/>
            <person name="Feng X."/>
            <person name="Li S."/>
            <person name="Wang J."/>
            <person name="Zhang G."/>
            <person name="Kronforst M.R."/>
            <person name="Wang W."/>
        </authorList>
    </citation>
    <scope>NUCLEOTIDE SEQUENCE [LARGE SCALE GENOMIC DNA]</scope>
    <source>
        <strain evidence="4">Ya'a_city_454_Px</strain>
        <tissue evidence="4">Whole body</tissue>
    </source>
</reference>
<protein>
    <submittedName>
        <fullName evidence="4">F-box/LRR-repeat protein 4</fullName>
    </submittedName>
</protein>
<dbReference type="SUPFAM" id="SSF81383">
    <property type="entry name" value="F-box domain"/>
    <property type="match status" value="1"/>
</dbReference>
<feature type="domain" description="F-box" evidence="2">
    <location>
        <begin position="2"/>
        <end position="35"/>
    </location>
</feature>
<dbReference type="InterPro" id="IPR036047">
    <property type="entry name" value="F-box-like_dom_sf"/>
</dbReference>
<feature type="domain" description="F-box/LRR-repeat protein 15-like leucin rich repeat" evidence="3">
    <location>
        <begin position="478"/>
        <end position="619"/>
    </location>
</feature>
<dbReference type="GO" id="GO:0031146">
    <property type="term" value="P:SCF-dependent proteasomal ubiquitin-dependent protein catabolic process"/>
    <property type="evidence" value="ECO:0007669"/>
    <property type="project" value="TreeGrafter"/>
</dbReference>
<evidence type="ECO:0000259" key="3">
    <source>
        <dbReference type="Pfam" id="PF25372"/>
    </source>
</evidence>
<dbReference type="STRING" id="66420.A0A194PNJ8"/>
<keyword evidence="5" id="KW-1185">Reference proteome</keyword>
<organism evidence="4 5">
    <name type="scientific">Papilio xuthus</name>
    <name type="common">Asian swallowtail butterfly</name>
    <dbReference type="NCBI Taxonomy" id="66420"/>
    <lineage>
        <taxon>Eukaryota</taxon>
        <taxon>Metazoa</taxon>
        <taxon>Ecdysozoa</taxon>
        <taxon>Arthropoda</taxon>
        <taxon>Hexapoda</taxon>
        <taxon>Insecta</taxon>
        <taxon>Pterygota</taxon>
        <taxon>Neoptera</taxon>
        <taxon>Endopterygota</taxon>
        <taxon>Lepidoptera</taxon>
        <taxon>Glossata</taxon>
        <taxon>Ditrysia</taxon>
        <taxon>Papilionoidea</taxon>
        <taxon>Papilionidae</taxon>
        <taxon>Papilioninae</taxon>
        <taxon>Papilio</taxon>
    </lineage>
</organism>
<evidence type="ECO:0000256" key="1">
    <source>
        <dbReference type="ARBA" id="ARBA00022786"/>
    </source>
</evidence>
<proteinExistence type="predicted"/>
<sequence>MELPFEVLVYLFKYLPKSDRKCASETCRSWYLAANAYCFLKNKVVVLYKSINSDEDSSNLSIFENSASVYTNYLFNEVEISSKLNGFWDRTGENIKSLTFKNCDMCEKVFVNILQKCPNLESLNIESCKDLFMSGRLLEGKTDGLLVNNLENLKSLSLSGNQYLTDALFSRFVKAAPALEHLNLSGCSLQFHLGLVKKFYPSGTNIFENPSESVLTFYFVLQFILSHAQSIKTLQFSSTLIDGAALKSLSEAVNLELNTLEVHSCDQLTNTGILALTTHQVTLKELDIGLCTRVTDQSLVHICNNLINLENLNIQRCRAVTDLGISELHKLKKLKILNISQCELITKEGLRKGICAEENTVLEDLDIHSLNLDQTGVIMLSEKLPNLRSLDLSYCFNAVTDASIQVVFKNQVFLHTLKISHCDKVSDAGLTGMGKLQQDGNDDSPIMSNYDEAPTHQKIHLGSRAEEEIVRDANRKKNVMKMCENILTMDSFTGYSLARLKHLRELDMSGCNRMTDVSLRYAFNFKELVNLNFSRCQQITHEGVGHLVRNCPSIEYFNLTDCYNLKDDAVTEIVKGLRRLQTLELRGCNQLTDRSLEAIRTHCEKLKFLDVQGCRYMSPELACAIGALPTLHTVLMTKPGPYITESVKNRSPAPTFLPSLMRKLRLH</sequence>
<dbReference type="Gene3D" id="1.20.1280.50">
    <property type="match status" value="1"/>
</dbReference>
<dbReference type="GO" id="GO:0019005">
    <property type="term" value="C:SCF ubiquitin ligase complex"/>
    <property type="evidence" value="ECO:0007669"/>
    <property type="project" value="TreeGrafter"/>
</dbReference>
<dbReference type="Pfam" id="PF12937">
    <property type="entry name" value="F-box-like"/>
    <property type="match status" value="1"/>
</dbReference>
<evidence type="ECO:0000313" key="4">
    <source>
        <dbReference type="EMBL" id="KPI94892.1"/>
    </source>
</evidence>
<feature type="domain" description="F-box/LRR-repeat protein 15-like leucin rich repeat" evidence="3">
    <location>
        <begin position="224"/>
        <end position="427"/>
    </location>
</feature>
<dbReference type="SMART" id="SM00367">
    <property type="entry name" value="LRR_CC"/>
    <property type="match status" value="13"/>
</dbReference>
<evidence type="ECO:0000313" key="5">
    <source>
        <dbReference type="Proteomes" id="UP000053268"/>
    </source>
</evidence>